<evidence type="ECO:0000256" key="4">
    <source>
        <dbReference type="ARBA" id="ARBA00022691"/>
    </source>
</evidence>
<dbReference type="PANTHER" id="PTHR11265:SF0">
    <property type="entry name" value="12S RRNA N4-METHYLCYTIDINE METHYLTRANSFERASE"/>
    <property type="match status" value="1"/>
</dbReference>
<dbReference type="EMBL" id="CAEZVO010000006">
    <property type="protein sequence ID" value="CAB4626615.1"/>
    <property type="molecule type" value="Genomic_DNA"/>
</dbReference>
<dbReference type="SUPFAM" id="SSF81799">
    <property type="entry name" value="Putative methyltransferase TM0872, insert domain"/>
    <property type="match status" value="1"/>
</dbReference>
<proteinExistence type="inferred from homology"/>
<evidence type="ECO:0000256" key="1">
    <source>
        <dbReference type="ARBA" id="ARBA00010396"/>
    </source>
</evidence>
<dbReference type="InterPro" id="IPR023397">
    <property type="entry name" value="SAM-dep_MeTrfase_MraW_recog"/>
</dbReference>
<protein>
    <submittedName>
        <fullName evidence="6">Unannotated protein</fullName>
    </submittedName>
</protein>
<dbReference type="EMBL" id="CAEZSZ010000006">
    <property type="protein sequence ID" value="CAB4548612.1"/>
    <property type="molecule type" value="Genomic_DNA"/>
</dbReference>
<dbReference type="InterPro" id="IPR002903">
    <property type="entry name" value="RsmH"/>
</dbReference>
<accession>A0A6J6IQ66</accession>
<evidence type="ECO:0000313" key="5">
    <source>
        <dbReference type="EMBL" id="CAB4548612.1"/>
    </source>
</evidence>
<dbReference type="GO" id="GO:0071424">
    <property type="term" value="F:rRNA (cytosine-N4-)-methyltransferase activity"/>
    <property type="evidence" value="ECO:0007669"/>
    <property type="project" value="TreeGrafter"/>
</dbReference>
<keyword evidence="3" id="KW-0808">Transferase</keyword>
<dbReference type="NCBIfam" id="TIGR00006">
    <property type="entry name" value="16S rRNA (cytosine(1402)-N(4))-methyltransferase RsmH"/>
    <property type="match status" value="1"/>
</dbReference>
<dbReference type="AlphaFoldDB" id="A0A6J6IQ66"/>
<comment type="similarity">
    <text evidence="1">Belongs to the methyltransferase superfamily. RsmH family.</text>
</comment>
<name>A0A6J6IQ66_9ZZZZ</name>
<dbReference type="GO" id="GO:0070475">
    <property type="term" value="P:rRNA base methylation"/>
    <property type="evidence" value="ECO:0007669"/>
    <property type="project" value="TreeGrafter"/>
</dbReference>
<dbReference type="PIRSF" id="PIRSF004486">
    <property type="entry name" value="MraW"/>
    <property type="match status" value="1"/>
</dbReference>
<dbReference type="Pfam" id="PF01795">
    <property type="entry name" value="Methyltransf_5"/>
    <property type="match status" value="1"/>
</dbReference>
<evidence type="ECO:0000256" key="2">
    <source>
        <dbReference type="ARBA" id="ARBA00022603"/>
    </source>
</evidence>
<dbReference type="GO" id="GO:0005737">
    <property type="term" value="C:cytoplasm"/>
    <property type="evidence" value="ECO:0007669"/>
    <property type="project" value="TreeGrafter"/>
</dbReference>
<evidence type="ECO:0000256" key="3">
    <source>
        <dbReference type="ARBA" id="ARBA00022679"/>
    </source>
</evidence>
<dbReference type="HAMAP" id="MF_01007">
    <property type="entry name" value="16SrRNA_methyltr_H"/>
    <property type="match status" value="1"/>
</dbReference>
<gene>
    <name evidence="5" type="ORF">UFOPK1561_00106</name>
    <name evidence="6" type="ORF">UFOPK2044_00112</name>
</gene>
<keyword evidence="4" id="KW-0949">S-adenosyl-L-methionine</keyword>
<dbReference type="PANTHER" id="PTHR11265">
    <property type="entry name" value="S-ADENOSYL-METHYLTRANSFERASE MRAW"/>
    <property type="match status" value="1"/>
</dbReference>
<reference evidence="6" key="1">
    <citation type="submission" date="2020-05" db="EMBL/GenBank/DDBJ databases">
        <authorList>
            <person name="Chiriac C."/>
            <person name="Salcher M."/>
            <person name="Ghai R."/>
            <person name="Kavagutti S V."/>
        </authorList>
    </citation>
    <scope>NUCLEOTIDE SEQUENCE</scope>
</reference>
<evidence type="ECO:0000313" key="6">
    <source>
        <dbReference type="EMBL" id="CAB4626615.1"/>
    </source>
</evidence>
<keyword evidence="2" id="KW-0489">Methyltransferase</keyword>
<organism evidence="6">
    <name type="scientific">freshwater metagenome</name>
    <dbReference type="NCBI Taxonomy" id="449393"/>
    <lineage>
        <taxon>unclassified sequences</taxon>
        <taxon>metagenomes</taxon>
        <taxon>ecological metagenomes</taxon>
    </lineage>
</organism>
<dbReference type="Gene3D" id="1.10.150.170">
    <property type="entry name" value="Putative methyltransferase TM0872, insert domain"/>
    <property type="match status" value="1"/>
</dbReference>
<dbReference type="Gene3D" id="3.40.50.150">
    <property type="entry name" value="Vaccinia Virus protein VP39"/>
    <property type="match status" value="1"/>
</dbReference>
<sequence>MNIRQVMQKNISDLHEPVLLERAIELLAPAFEVENPIFVDCTLGLAGHSEAFLEKFPNLTLIGIDRDESALAIAGQRLARFGDRVHLIHAVYDQIEIVLEELGITQVHGILLDLGVSSMQLDQRERGFAYSYDAPLDMRMDSTSGQTAADILNKYPETELARIFKEFGEERYAKAVAREISSIRKTQLFESSQQLASLITKIIPFIPGKSSGHPAKRVFQALRIEVNQELAVLERTMPAAISALALGGRIVVMAYHSLEDRISKQALVSAANSSAPLELPIELPEHAPTLKLLVKGAESAGAEEISRNPRAASVRLRAAEKIRRAA</sequence>
<dbReference type="InterPro" id="IPR029063">
    <property type="entry name" value="SAM-dependent_MTases_sf"/>
</dbReference>
<dbReference type="SUPFAM" id="SSF53335">
    <property type="entry name" value="S-adenosyl-L-methionine-dependent methyltransferases"/>
    <property type="match status" value="1"/>
</dbReference>